<feature type="domain" description="AB hydrolase-1" evidence="2">
    <location>
        <begin position="14"/>
        <end position="241"/>
    </location>
</feature>
<keyword evidence="4" id="KW-1185">Reference proteome</keyword>
<evidence type="ECO:0000259" key="2">
    <source>
        <dbReference type="Pfam" id="PF12697"/>
    </source>
</evidence>
<organism evidence="3 4">
    <name type="scientific">Pseudonocardia humida</name>
    <dbReference type="NCBI Taxonomy" id="2800819"/>
    <lineage>
        <taxon>Bacteria</taxon>
        <taxon>Bacillati</taxon>
        <taxon>Actinomycetota</taxon>
        <taxon>Actinomycetes</taxon>
        <taxon>Pseudonocardiales</taxon>
        <taxon>Pseudonocardiaceae</taxon>
        <taxon>Pseudonocardia</taxon>
    </lineage>
</organism>
<name>A0ABT1A2V6_9PSEU</name>
<dbReference type="InterPro" id="IPR050266">
    <property type="entry name" value="AB_hydrolase_sf"/>
</dbReference>
<evidence type="ECO:0000256" key="1">
    <source>
        <dbReference type="ARBA" id="ARBA00022801"/>
    </source>
</evidence>
<sequence>MPLAHDLRGDGPLLVLVHGITENRRSWDPLTDDLARDHRVLRVDLRGHGESPGGDDYGIAALVDDVAAVVAGADPGGRAPLLVGHSLGGMVVTAYAAAHEVRGAVNVDQSLDLAPLQGGIQAQADNLRGEAFPAVIAALFDSMRGPLPDAEWARLDALRRPDQAVVLGIWGLLLDTTPTELERAVDGMVAGLTAPYLALDGIDPGPGHAEWLARRIPQAQLEVWDGLGHYPHLVEPRRFLERLRAFEADLAEG</sequence>
<evidence type="ECO:0000313" key="3">
    <source>
        <dbReference type="EMBL" id="MCO1657323.1"/>
    </source>
</evidence>
<dbReference type="Pfam" id="PF12697">
    <property type="entry name" value="Abhydrolase_6"/>
    <property type="match status" value="1"/>
</dbReference>
<dbReference type="Proteomes" id="UP001165283">
    <property type="component" value="Unassembled WGS sequence"/>
</dbReference>
<dbReference type="Gene3D" id="3.40.50.1820">
    <property type="entry name" value="alpha/beta hydrolase"/>
    <property type="match status" value="1"/>
</dbReference>
<dbReference type="PANTHER" id="PTHR43798:SF31">
    <property type="entry name" value="AB HYDROLASE SUPERFAMILY PROTEIN YCLE"/>
    <property type="match status" value="1"/>
</dbReference>
<keyword evidence="1 3" id="KW-0378">Hydrolase</keyword>
<proteinExistence type="predicted"/>
<dbReference type="PANTHER" id="PTHR43798">
    <property type="entry name" value="MONOACYLGLYCEROL LIPASE"/>
    <property type="match status" value="1"/>
</dbReference>
<dbReference type="SUPFAM" id="SSF53474">
    <property type="entry name" value="alpha/beta-Hydrolases"/>
    <property type="match status" value="1"/>
</dbReference>
<evidence type="ECO:0000313" key="4">
    <source>
        <dbReference type="Proteomes" id="UP001165283"/>
    </source>
</evidence>
<protein>
    <submittedName>
        <fullName evidence="3">Alpha/beta fold hydrolase</fullName>
    </submittedName>
</protein>
<comment type="caution">
    <text evidence="3">The sequence shown here is derived from an EMBL/GenBank/DDBJ whole genome shotgun (WGS) entry which is preliminary data.</text>
</comment>
<dbReference type="GO" id="GO:0016787">
    <property type="term" value="F:hydrolase activity"/>
    <property type="evidence" value="ECO:0007669"/>
    <property type="project" value="UniProtKB-KW"/>
</dbReference>
<accession>A0ABT1A2V6</accession>
<gene>
    <name evidence="3" type="ORF">KDL28_19895</name>
</gene>
<dbReference type="EMBL" id="JAGSOV010000041">
    <property type="protein sequence ID" value="MCO1657323.1"/>
    <property type="molecule type" value="Genomic_DNA"/>
</dbReference>
<reference evidence="3" key="1">
    <citation type="submission" date="2021-04" db="EMBL/GenBank/DDBJ databases">
        <title>Pseudonocardia sp. nov., isolated from sandy soil of mangrove forest.</title>
        <authorList>
            <person name="Zan Z."/>
            <person name="Huang R."/>
            <person name="Liu W."/>
        </authorList>
    </citation>
    <scope>NUCLEOTIDE SEQUENCE</scope>
    <source>
        <strain evidence="3">S2-4</strain>
    </source>
</reference>
<dbReference type="InterPro" id="IPR029058">
    <property type="entry name" value="AB_hydrolase_fold"/>
</dbReference>
<dbReference type="InterPro" id="IPR000073">
    <property type="entry name" value="AB_hydrolase_1"/>
</dbReference>